<gene>
    <name evidence="1" type="ORF">NEIMUCOT_04694</name>
</gene>
<reference evidence="1 2" key="1">
    <citation type="submission" date="2009-10" db="EMBL/GenBank/DDBJ databases">
        <authorList>
            <person name="Weinstock G."/>
            <person name="Sodergren E."/>
            <person name="Clifton S."/>
            <person name="Fulton L."/>
            <person name="Fulton B."/>
            <person name="Courtney L."/>
            <person name="Fronick C."/>
            <person name="Harrison M."/>
            <person name="Strong C."/>
            <person name="Farmer C."/>
            <person name="Delahaunty K."/>
            <person name="Markovic C."/>
            <person name="Hall O."/>
            <person name="Minx P."/>
            <person name="Tomlinson C."/>
            <person name="Mitreva M."/>
            <person name="Nelson J."/>
            <person name="Hou S."/>
            <person name="Wollam A."/>
            <person name="Pepin K.H."/>
            <person name="Johnson M."/>
            <person name="Bhonagiri V."/>
            <person name="Nash W.E."/>
            <person name="Warren W."/>
            <person name="Chinwalla A."/>
            <person name="Mardis E.R."/>
            <person name="Wilson R.K."/>
        </authorList>
    </citation>
    <scope>NUCLEOTIDE SEQUENCE [LARGE SCALE GENOMIC DNA]</scope>
    <source>
        <strain evidence="2">ATCC 25996 / DSM 4631 / NCTC 10774 / M26</strain>
    </source>
</reference>
<organism evidence="1 2">
    <name type="scientific">Neisseria mucosa (strain ATCC 25996 / DSM 4631 / NCTC 10774 / M26)</name>
    <dbReference type="NCBI Taxonomy" id="546266"/>
    <lineage>
        <taxon>Bacteria</taxon>
        <taxon>Pseudomonadati</taxon>
        <taxon>Pseudomonadota</taxon>
        <taxon>Betaproteobacteria</taxon>
        <taxon>Neisseriales</taxon>
        <taxon>Neisseriaceae</taxon>
        <taxon>Neisseria</taxon>
    </lineage>
</organism>
<dbReference type="STRING" id="546266.NEIMUCOT_04694"/>
<dbReference type="EMBL" id="ACDX02000006">
    <property type="protein sequence ID" value="EFC88645.1"/>
    <property type="molecule type" value="Genomic_DNA"/>
</dbReference>
<evidence type="ECO:0000313" key="2">
    <source>
        <dbReference type="Proteomes" id="UP000003344"/>
    </source>
</evidence>
<dbReference type="AlphaFoldDB" id="D2ZVQ1"/>
<comment type="caution">
    <text evidence="1">The sequence shown here is derived from an EMBL/GenBank/DDBJ whole genome shotgun (WGS) entry which is preliminary data.</text>
</comment>
<accession>D2ZVQ1</accession>
<sequence length="116" mass="12879">MVDKGGFNTQPPEGGWLFIMMRPYLKQAFQHTAARRRLAQGDAELGLSHPVSTHSRPKAAGAIAKAMPDMAEFQHTAARRRLGLNEIIHDLTHRVSTHSRPKAAGMCHFSSNFYAI</sequence>
<name>D2ZVQ1_NEIM2</name>
<protein>
    <submittedName>
        <fullName evidence="1">Uncharacterized protein</fullName>
    </submittedName>
</protein>
<evidence type="ECO:0000313" key="1">
    <source>
        <dbReference type="EMBL" id="EFC88645.1"/>
    </source>
</evidence>
<dbReference type="Proteomes" id="UP000003344">
    <property type="component" value="Unassembled WGS sequence"/>
</dbReference>
<proteinExistence type="predicted"/>